<keyword evidence="1" id="KW-0479">Metal-binding</keyword>
<feature type="domain" description="VOC" evidence="2">
    <location>
        <begin position="2"/>
        <end position="117"/>
    </location>
</feature>
<dbReference type="Proteomes" id="UP000239504">
    <property type="component" value="Unassembled WGS sequence"/>
</dbReference>
<protein>
    <submittedName>
        <fullName evidence="3">VOC family protein</fullName>
    </submittedName>
</protein>
<dbReference type="PANTHER" id="PTHR43048:SF4">
    <property type="entry name" value="RING-CLEAVING DIOXYGENASE-RELATED"/>
    <property type="match status" value="1"/>
</dbReference>
<dbReference type="AlphaFoldDB" id="A0A2S7K109"/>
<evidence type="ECO:0000256" key="1">
    <source>
        <dbReference type="ARBA" id="ARBA00022723"/>
    </source>
</evidence>
<dbReference type="RefSeq" id="WP_104831401.1">
    <property type="nucleotide sequence ID" value="NZ_PJCH01000015.1"/>
</dbReference>
<reference evidence="3 4" key="1">
    <citation type="submission" date="2017-12" db="EMBL/GenBank/DDBJ databases">
        <authorList>
            <person name="Hurst M.R.H."/>
        </authorList>
    </citation>
    <scope>NUCLEOTIDE SEQUENCE [LARGE SCALE GENOMIC DNA]</scope>
    <source>
        <strain evidence="3 4">SY-3-19</strain>
    </source>
</reference>
<dbReference type="InterPro" id="IPR051785">
    <property type="entry name" value="MMCE/EMCE_epimerase"/>
</dbReference>
<evidence type="ECO:0000259" key="2">
    <source>
        <dbReference type="PROSITE" id="PS51819"/>
    </source>
</evidence>
<proteinExistence type="predicted"/>
<dbReference type="InterPro" id="IPR037523">
    <property type="entry name" value="VOC_core"/>
</dbReference>
<dbReference type="PANTHER" id="PTHR43048">
    <property type="entry name" value="METHYLMALONYL-COA EPIMERASE"/>
    <property type="match status" value="1"/>
</dbReference>
<accession>A0A2S7K109</accession>
<dbReference type="Gene3D" id="3.10.180.10">
    <property type="entry name" value="2,3-Dihydroxybiphenyl 1,2-Dioxygenase, domain 1"/>
    <property type="match status" value="1"/>
</dbReference>
<dbReference type="SUPFAM" id="SSF54593">
    <property type="entry name" value="Glyoxalase/Bleomycin resistance protein/Dihydroxybiphenyl dioxygenase"/>
    <property type="match status" value="1"/>
</dbReference>
<dbReference type="GO" id="GO:0004493">
    <property type="term" value="F:methylmalonyl-CoA epimerase activity"/>
    <property type="evidence" value="ECO:0007669"/>
    <property type="project" value="TreeGrafter"/>
</dbReference>
<dbReference type="EMBL" id="PJCH01000015">
    <property type="protein sequence ID" value="PQA86189.1"/>
    <property type="molecule type" value="Genomic_DNA"/>
</dbReference>
<dbReference type="InterPro" id="IPR004360">
    <property type="entry name" value="Glyas_Fos-R_dOase_dom"/>
</dbReference>
<dbReference type="PROSITE" id="PS51819">
    <property type="entry name" value="VOC"/>
    <property type="match status" value="1"/>
</dbReference>
<organism evidence="3 4">
    <name type="scientific">Hyphococcus luteus</name>
    <dbReference type="NCBI Taxonomy" id="2058213"/>
    <lineage>
        <taxon>Bacteria</taxon>
        <taxon>Pseudomonadati</taxon>
        <taxon>Pseudomonadota</taxon>
        <taxon>Alphaproteobacteria</taxon>
        <taxon>Parvularculales</taxon>
        <taxon>Parvularculaceae</taxon>
        <taxon>Hyphococcus</taxon>
    </lineage>
</organism>
<keyword evidence="4" id="KW-1185">Reference proteome</keyword>
<evidence type="ECO:0000313" key="4">
    <source>
        <dbReference type="Proteomes" id="UP000239504"/>
    </source>
</evidence>
<dbReference type="GO" id="GO:0046491">
    <property type="term" value="P:L-methylmalonyl-CoA metabolic process"/>
    <property type="evidence" value="ECO:0007669"/>
    <property type="project" value="TreeGrafter"/>
</dbReference>
<comment type="caution">
    <text evidence="3">The sequence shown here is derived from an EMBL/GenBank/DDBJ whole genome shotgun (WGS) entry which is preliminary data.</text>
</comment>
<evidence type="ECO:0000313" key="3">
    <source>
        <dbReference type="EMBL" id="PQA86189.1"/>
    </source>
</evidence>
<dbReference type="Pfam" id="PF00903">
    <property type="entry name" value="Glyoxalase"/>
    <property type="match status" value="1"/>
</dbReference>
<sequence length="117" mass="12958">MRLYGVRVFVGDAQKAFAFYRETLGLEESWRMEQAQTAGYTVGEAELIVEYCDPKGDDADLIGRFVGVSLQVEDIAEVYENLIDKGVEFLSPPQKQPWGGTLAHFKDPAGNVLTLLG</sequence>
<gene>
    <name evidence="3" type="ORF">CW354_17695</name>
</gene>
<name>A0A2S7K109_9PROT</name>
<dbReference type="GO" id="GO:0046872">
    <property type="term" value="F:metal ion binding"/>
    <property type="evidence" value="ECO:0007669"/>
    <property type="project" value="UniProtKB-KW"/>
</dbReference>
<dbReference type="OrthoDB" id="9794917at2"/>
<dbReference type="InterPro" id="IPR029068">
    <property type="entry name" value="Glyas_Bleomycin-R_OHBP_Dase"/>
</dbReference>